<accession>A0ABY8EVF7</accession>
<organism evidence="1 2">
    <name type="scientific">Malassezia furfur</name>
    <name type="common">Pityriasis versicolor infection agent</name>
    <name type="synonym">Pityrosporum furfur</name>
    <dbReference type="NCBI Taxonomy" id="55194"/>
    <lineage>
        <taxon>Eukaryota</taxon>
        <taxon>Fungi</taxon>
        <taxon>Dikarya</taxon>
        <taxon>Basidiomycota</taxon>
        <taxon>Ustilaginomycotina</taxon>
        <taxon>Malasseziomycetes</taxon>
        <taxon>Malasseziales</taxon>
        <taxon>Malasseziaceae</taxon>
        <taxon>Malassezia</taxon>
    </lineage>
</organism>
<dbReference type="EMBL" id="CP046236">
    <property type="protein sequence ID" value="WFD48909.1"/>
    <property type="molecule type" value="Genomic_DNA"/>
</dbReference>
<keyword evidence="2" id="KW-1185">Reference proteome</keyword>
<evidence type="ECO:0000313" key="1">
    <source>
        <dbReference type="EMBL" id="WFD48909.1"/>
    </source>
</evidence>
<dbReference type="Proteomes" id="UP000818624">
    <property type="component" value="Chromosome 3"/>
</dbReference>
<proteinExistence type="predicted"/>
<sequence length="113" mass="12431">MRDDAQLFEHQVGIHASVVWILGLALEVLGRLCAARRHEPLEMEETVVDFLAAPALNHRMVRLAVRGASASSAGHFVPGRFARRSARGPALLAVLRHSGHRRARAGDERGLQR</sequence>
<name>A0ABY8EVF7_MALFU</name>
<protein>
    <submittedName>
        <fullName evidence="1">Uncharacterized protein</fullName>
    </submittedName>
</protein>
<evidence type="ECO:0000313" key="2">
    <source>
        <dbReference type="Proteomes" id="UP000818624"/>
    </source>
</evidence>
<reference evidence="1 2" key="1">
    <citation type="journal article" date="2020" name="Elife">
        <title>Loss of centromere function drives karyotype evolution in closely related Malassezia species.</title>
        <authorList>
            <person name="Sankaranarayanan S.R."/>
            <person name="Ianiri G."/>
            <person name="Coelho M.A."/>
            <person name="Reza M.H."/>
            <person name="Thimmappa B.C."/>
            <person name="Ganguly P."/>
            <person name="Vadnala R.N."/>
            <person name="Sun S."/>
            <person name="Siddharthan R."/>
            <person name="Tellgren-Roth C."/>
            <person name="Dawson T.L."/>
            <person name="Heitman J."/>
            <person name="Sanyal K."/>
        </authorList>
    </citation>
    <scope>NUCLEOTIDE SEQUENCE [LARGE SCALE GENOMIC DNA]</scope>
    <source>
        <strain evidence="1">CBS14141</strain>
    </source>
</reference>
<gene>
    <name evidence="1" type="ORF">GLX27_003582</name>
</gene>